<accession>A0AAV7J4N1</accession>
<dbReference type="EMBL" id="JAHXZJ010000002">
    <property type="protein sequence ID" value="KAH0564250.1"/>
    <property type="molecule type" value="Genomic_DNA"/>
</dbReference>
<feature type="signal peptide" evidence="1">
    <location>
        <begin position="1"/>
        <end position="24"/>
    </location>
</feature>
<evidence type="ECO:0000313" key="3">
    <source>
        <dbReference type="Proteomes" id="UP000826195"/>
    </source>
</evidence>
<keyword evidence="1" id="KW-0732">Signal</keyword>
<protein>
    <submittedName>
        <fullName evidence="2">Uncharacterized protein</fullName>
    </submittedName>
</protein>
<sequence>MYTSILALTLALASLTHLAVLSSAKPGPGAEAEAEAEAEAFSLLVCSVYGYRLLSYSLLAMHTYPSMSAHIHSSRIIFGGKRDTAVDRIDLHPIPGTMYVYTDADVPSGSGGAGTASVAASYQLARLLCTADATDRSIDPSRPSSSINFNLAIPIRISGDNYRFKEKTDLFFLHM</sequence>
<organism evidence="2 3">
    <name type="scientific">Cotesia glomerata</name>
    <name type="common">Lepidopteran parasitic wasp</name>
    <name type="synonym">Apanteles glomeratus</name>
    <dbReference type="NCBI Taxonomy" id="32391"/>
    <lineage>
        <taxon>Eukaryota</taxon>
        <taxon>Metazoa</taxon>
        <taxon>Ecdysozoa</taxon>
        <taxon>Arthropoda</taxon>
        <taxon>Hexapoda</taxon>
        <taxon>Insecta</taxon>
        <taxon>Pterygota</taxon>
        <taxon>Neoptera</taxon>
        <taxon>Endopterygota</taxon>
        <taxon>Hymenoptera</taxon>
        <taxon>Apocrita</taxon>
        <taxon>Ichneumonoidea</taxon>
        <taxon>Braconidae</taxon>
        <taxon>Microgastrinae</taxon>
        <taxon>Cotesia</taxon>
    </lineage>
</organism>
<name>A0AAV7J4N1_COTGL</name>
<dbReference type="AlphaFoldDB" id="A0AAV7J4N1"/>
<reference evidence="2 3" key="1">
    <citation type="journal article" date="2021" name="J. Hered.">
        <title>A chromosome-level genome assembly of the parasitoid wasp, Cotesia glomerata (Hymenoptera: Braconidae).</title>
        <authorList>
            <person name="Pinto B.J."/>
            <person name="Weis J.J."/>
            <person name="Gamble T."/>
            <person name="Ode P.J."/>
            <person name="Paul R."/>
            <person name="Zaspel J.M."/>
        </authorList>
    </citation>
    <scope>NUCLEOTIDE SEQUENCE [LARGE SCALE GENOMIC DNA]</scope>
    <source>
        <strain evidence="2">CgM1</strain>
    </source>
</reference>
<keyword evidence="3" id="KW-1185">Reference proteome</keyword>
<comment type="caution">
    <text evidence="2">The sequence shown here is derived from an EMBL/GenBank/DDBJ whole genome shotgun (WGS) entry which is preliminary data.</text>
</comment>
<proteinExistence type="predicted"/>
<dbReference type="Proteomes" id="UP000826195">
    <property type="component" value="Unassembled WGS sequence"/>
</dbReference>
<feature type="chain" id="PRO_5043406478" evidence="1">
    <location>
        <begin position="25"/>
        <end position="175"/>
    </location>
</feature>
<evidence type="ECO:0000256" key="1">
    <source>
        <dbReference type="SAM" id="SignalP"/>
    </source>
</evidence>
<evidence type="ECO:0000313" key="2">
    <source>
        <dbReference type="EMBL" id="KAH0564250.1"/>
    </source>
</evidence>
<gene>
    <name evidence="2" type="ORF">KQX54_010742</name>
</gene>